<dbReference type="Pfam" id="PF01370">
    <property type="entry name" value="Epimerase"/>
    <property type="match status" value="1"/>
</dbReference>
<dbReference type="SUPFAM" id="SSF51735">
    <property type="entry name" value="NAD(P)-binding Rossmann-fold domains"/>
    <property type="match status" value="1"/>
</dbReference>
<dbReference type="Gene3D" id="3.40.50.720">
    <property type="entry name" value="NAD(P)-binding Rossmann-like Domain"/>
    <property type="match status" value="1"/>
</dbReference>
<dbReference type="RefSeq" id="XP_007323826.1">
    <property type="nucleotide sequence ID" value="XM_007323764.1"/>
</dbReference>
<dbReference type="GO" id="GO:0016616">
    <property type="term" value="F:oxidoreductase activity, acting on the CH-OH group of donors, NAD or NADP as acceptor"/>
    <property type="evidence" value="ECO:0007669"/>
    <property type="project" value="TreeGrafter"/>
</dbReference>
<dbReference type="InterPro" id="IPR050425">
    <property type="entry name" value="NAD(P)_dehydrat-like"/>
</dbReference>
<organism>
    <name type="scientific">Serpula lacrymans var. lacrymans (strain S7.9)</name>
    <name type="common">Dry rot fungus</name>
    <dbReference type="NCBI Taxonomy" id="578457"/>
    <lineage>
        <taxon>Eukaryota</taxon>
        <taxon>Fungi</taxon>
        <taxon>Dikarya</taxon>
        <taxon>Basidiomycota</taxon>
        <taxon>Agaricomycotina</taxon>
        <taxon>Agaricomycetes</taxon>
        <taxon>Agaricomycetidae</taxon>
        <taxon>Boletales</taxon>
        <taxon>Coniophorineae</taxon>
        <taxon>Serpulaceae</taxon>
        <taxon>Serpula</taxon>
    </lineage>
</organism>
<evidence type="ECO:0000313" key="4">
    <source>
        <dbReference type="EMBL" id="EGO19693.1"/>
    </source>
</evidence>
<dbReference type="Proteomes" id="UP000008064">
    <property type="component" value="Unassembled WGS sequence"/>
</dbReference>
<gene>
    <name evidence="4" type="ORF">SERLADRAFT_479410</name>
</gene>
<dbReference type="PANTHER" id="PTHR10366">
    <property type="entry name" value="NAD DEPENDENT EPIMERASE/DEHYDRATASE"/>
    <property type="match status" value="1"/>
</dbReference>
<protein>
    <recommendedName>
        <fullName evidence="3">NAD-dependent epimerase/dehydratase domain-containing protein</fullName>
    </recommendedName>
</protein>
<dbReference type="HOGENOM" id="CLU_007383_9_2_1"/>
<reference evidence="4" key="1">
    <citation type="submission" date="2011-04" db="EMBL/GenBank/DDBJ databases">
        <title>Evolution of plant cell wall degrading machinery underlies the functional diversity of forest fungi.</title>
        <authorList>
            <consortium name="US DOE Joint Genome Institute (JGI-PGF)"/>
            <person name="Eastwood D.C."/>
            <person name="Floudas D."/>
            <person name="Binder M."/>
            <person name="Majcherczyk A."/>
            <person name="Schneider P."/>
            <person name="Aerts A."/>
            <person name="Asiegbu F.O."/>
            <person name="Baker S.E."/>
            <person name="Barry K."/>
            <person name="Bendiksby M."/>
            <person name="Blumentritt M."/>
            <person name="Coutinho P.M."/>
            <person name="Cullen D."/>
            <person name="Cullen D."/>
            <person name="Gathman A."/>
            <person name="Goodell B."/>
            <person name="Henrissat B."/>
            <person name="Ihrmark K."/>
            <person name="Kauserud H."/>
            <person name="Kohler A."/>
            <person name="LaButti K."/>
            <person name="Lapidus A."/>
            <person name="Lavin J.L."/>
            <person name="Lee Y.-H."/>
            <person name="Lindquist E."/>
            <person name="Lilly W."/>
            <person name="Lucas S."/>
            <person name="Morin E."/>
            <person name="Murat C."/>
            <person name="Oguiza J.A."/>
            <person name="Park J."/>
            <person name="Pisabarro A.G."/>
            <person name="Riley R."/>
            <person name="Rosling A."/>
            <person name="Salamov A."/>
            <person name="Schmidt O."/>
            <person name="Schmutz J."/>
            <person name="Skrede I."/>
            <person name="Stenlid J."/>
            <person name="Wiebenga A."/>
            <person name="Xie X."/>
            <person name="Kues U."/>
            <person name="Hibbett D.S."/>
            <person name="Hoffmeister D."/>
            <person name="Hogberg N."/>
            <person name="Martin F."/>
            <person name="Grigoriev I.V."/>
            <person name="Watkinson S.C."/>
        </authorList>
    </citation>
    <scope>NUCLEOTIDE SEQUENCE</scope>
    <source>
        <strain evidence="4">S7.9</strain>
    </source>
</reference>
<feature type="domain" description="NAD-dependent epimerase/dehydratase" evidence="3">
    <location>
        <begin position="10"/>
        <end position="274"/>
    </location>
</feature>
<proteinExistence type="inferred from homology"/>
<dbReference type="OrthoDB" id="2735536at2759"/>
<evidence type="ECO:0000259" key="3">
    <source>
        <dbReference type="Pfam" id="PF01370"/>
    </source>
</evidence>
<dbReference type="EMBL" id="GL945443">
    <property type="protein sequence ID" value="EGO19693.1"/>
    <property type="molecule type" value="Genomic_DNA"/>
</dbReference>
<evidence type="ECO:0000256" key="1">
    <source>
        <dbReference type="ARBA" id="ARBA00023002"/>
    </source>
</evidence>
<name>F8PBQ5_SERL9</name>
<dbReference type="PANTHER" id="PTHR10366:SF564">
    <property type="entry name" value="STEROL-4-ALPHA-CARBOXYLATE 3-DEHYDROGENASE, DECARBOXYLATING"/>
    <property type="match status" value="1"/>
</dbReference>
<dbReference type="AlphaFoldDB" id="F8PBQ5"/>
<dbReference type="KEGG" id="sla:SERLADRAFT_479410"/>
<sequence>MPGVAPPSRVLVTGANGFIAIHIVRNLLERGFAVRGTVRSKAKARHLDQMFSSYGDKYEVVIVEDVTKEGAFDDAVKGVDAIEHTASPCQLESDHPDEVIVPAVSGTVSILQSALKHGPSVKRIVITSSCAAILEINPTPSTFSEADWGEQAINVVNAQGRDAPGLVKYRASKTLAEKAAWEFWNKHRDEVAWDLTVINPPWVFGPSIHDVTTPDTLNASTLTWYNYVVHPTSNGVTDETLATLGGCYVDVRDLAEAHSLVLEKPEAGGERIIVSAGTWKAQDFIDAANTINPPVRLSQPLPRGVFGAGSPNPATVHLLQFDNSKAGRILGIKYRTMAKTTEDTLRDYEARGW</sequence>
<keyword evidence="1" id="KW-0560">Oxidoreductase</keyword>
<dbReference type="InterPro" id="IPR001509">
    <property type="entry name" value="Epimerase_deHydtase"/>
</dbReference>
<accession>F8PBQ5</accession>
<comment type="similarity">
    <text evidence="2">Belongs to the NAD(P)-dependent epimerase/dehydratase family. Dihydroflavonol-4-reductase subfamily.</text>
</comment>
<evidence type="ECO:0000256" key="2">
    <source>
        <dbReference type="ARBA" id="ARBA00023445"/>
    </source>
</evidence>
<dbReference type="InterPro" id="IPR036291">
    <property type="entry name" value="NAD(P)-bd_dom_sf"/>
</dbReference>
<dbReference type="GeneID" id="18821348"/>